<reference evidence="3" key="1">
    <citation type="submission" date="2007-02" db="EMBL/GenBank/DDBJ databases">
        <title>Complete sequence of Pyrobaculum calidifontis JCM 11548.</title>
        <authorList>
            <consortium name="US DOE Joint Genome Institute"/>
            <person name="Copeland A."/>
            <person name="Lucas S."/>
            <person name="Lapidus A."/>
            <person name="Barry K."/>
            <person name="Glavina del Rio T."/>
            <person name="Dalin E."/>
            <person name="Tice H."/>
            <person name="Pitluck S."/>
            <person name="Chain P."/>
            <person name="Malfatti S."/>
            <person name="Shin M."/>
            <person name="Vergez L."/>
            <person name="Schmutz J."/>
            <person name="Larimer F."/>
            <person name="Land M."/>
            <person name="Hauser L."/>
            <person name="Kyrpides N."/>
            <person name="Mikhailova N."/>
            <person name="Cozen A.E."/>
            <person name="Fitz-Gibbon S.T."/>
            <person name="House C.H."/>
            <person name="Saltikov C."/>
            <person name="Lowe T.M."/>
            <person name="Richardson P."/>
        </authorList>
    </citation>
    <scope>NUCLEOTIDE SEQUENCE [LARGE SCALE GENOMIC DNA]</scope>
    <source>
        <strain evidence="3">JCM 11548</strain>
    </source>
</reference>
<feature type="binding site" evidence="1">
    <location>
        <position position="100"/>
    </location>
    <ligand>
        <name>Mg(2+)</name>
        <dbReference type="ChEBI" id="CHEBI:18420"/>
    </ligand>
</feature>
<dbReference type="InterPro" id="IPR002848">
    <property type="entry name" value="Translin_fam"/>
</dbReference>
<keyword evidence="4" id="KW-1185">Reference proteome</keyword>
<dbReference type="PANTHER" id="PTHR10741">
    <property type="entry name" value="TRANSLIN AND TRANSLIN ASSOCIATED PROTEIN X"/>
    <property type="match status" value="1"/>
</dbReference>
<evidence type="ECO:0000256" key="2">
    <source>
        <dbReference type="SAM" id="Coils"/>
    </source>
</evidence>
<feature type="coiled-coil region" evidence="2">
    <location>
        <begin position="20"/>
        <end position="83"/>
    </location>
</feature>
<keyword evidence="2" id="KW-0175">Coiled coil</keyword>
<name>A3MUI2_PYRCJ</name>
<proteinExistence type="predicted"/>
<dbReference type="KEGG" id="pcl:Pcal_0873"/>
<dbReference type="AlphaFoldDB" id="A3MUI2"/>
<evidence type="ECO:0000313" key="4">
    <source>
        <dbReference type="Proteomes" id="UP000001431"/>
    </source>
</evidence>
<dbReference type="GO" id="GO:0046872">
    <property type="term" value="F:metal ion binding"/>
    <property type="evidence" value="ECO:0007669"/>
    <property type="project" value="UniProtKB-KW"/>
</dbReference>
<dbReference type="Proteomes" id="UP000001431">
    <property type="component" value="Chromosome"/>
</dbReference>
<keyword evidence="1" id="KW-0479">Metal-binding</keyword>
<dbReference type="CDD" id="cd14820">
    <property type="entry name" value="TRAX"/>
    <property type="match status" value="1"/>
</dbReference>
<keyword evidence="1" id="KW-0460">Magnesium</keyword>
<protein>
    <submittedName>
        <fullName evidence="3">Translin</fullName>
    </submittedName>
</protein>
<dbReference type="Pfam" id="PF01997">
    <property type="entry name" value="Translin"/>
    <property type="match status" value="1"/>
</dbReference>
<dbReference type="Gene3D" id="1.20.58.2140">
    <property type="match status" value="1"/>
</dbReference>
<dbReference type="eggNOG" id="arCOG04318">
    <property type="taxonomic scope" value="Archaea"/>
</dbReference>
<evidence type="ECO:0000256" key="1">
    <source>
        <dbReference type="PIRSR" id="PIRSR602848-1"/>
    </source>
</evidence>
<dbReference type="STRING" id="410359.Pcal_0873"/>
<dbReference type="NCBIfam" id="NF011157">
    <property type="entry name" value="PRK14562.1-2"/>
    <property type="match status" value="1"/>
</dbReference>
<dbReference type="SUPFAM" id="SSF74784">
    <property type="entry name" value="Translin"/>
    <property type="match status" value="1"/>
</dbReference>
<evidence type="ECO:0000313" key="3">
    <source>
        <dbReference type="EMBL" id="ABO08299.1"/>
    </source>
</evidence>
<dbReference type="EMBL" id="CP000561">
    <property type="protein sequence ID" value="ABO08299.1"/>
    <property type="molecule type" value="Genomic_DNA"/>
</dbReference>
<gene>
    <name evidence="3" type="ordered locus">Pcal_0873</name>
</gene>
<dbReference type="InterPro" id="IPR036081">
    <property type="entry name" value="Translin_sf"/>
</dbReference>
<organism evidence="3 4">
    <name type="scientific">Pyrobaculum calidifontis (strain DSM 21063 / JCM 11548 / VA1)</name>
    <dbReference type="NCBI Taxonomy" id="410359"/>
    <lineage>
        <taxon>Archaea</taxon>
        <taxon>Thermoproteota</taxon>
        <taxon>Thermoprotei</taxon>
        <taxon>Thermoproteales</taxon>
        <taxon>Thermoproteaceae</taxon>
        <taxon>Pyrobaculum</taxon>
    </lineage>
</organism>
<sequence>MHKPPRVFINMLSLAVVIDIRNLYDDLRAYERAKDEVVQTSIKVSRLSKAVVYSAIRKDFAAAERALKEMNDVVAHLRKLIEQWPMFYGSATTGLQEYVEATALYSLLKEGRLPTKEELGVDVYTYLMGIADVAGELGRTATEELLQKNVEAASRIKEAVEKLYLDLLALEPRDYELRKKVDYVGSQANWISEKLFYATTCRHE</sequence>
<accession>A3MUI2</accession>
<dbReference type="HOGENOM" id="CLU_099315_0_0_2"/>
<dbReference type="GO" id="GO:0043565">
    <property type="term" value="F:sequence-specific DNA binding"/>
    <property type="evidence" value="ECO:0007669"/>
    <property type="project" value="InterPro"/>
</dbReference>